<organism evidence="1">
    <name type="scientific">Siphoviridae sp. ctr0c13</name>
    <dbReference type="NCBI Taxonomy" id="2825683"/>
    <lineage>
        <taxon>Viruses</taxon>
        <taxon>Duplodnaviria</taxon>
        <taxon>Heunggongvirae</taxon>
        <taxon>Uroviricota</taxon>
        <taxon>Caudoviricetes</taxon>
    </lineage>
</organism>
<evidence type="ECO:0000313" key="1">
    <source>
        <dbReference type="EMBL" id="DAF86037.1"/>
    </source>
</evidence>
<accession>A0A8S5TV03</accession>
<dbReference type="EMBL" id="BK015935">
    <property type="protein sequence ID" value="DAF86037.1"/>
    <property type="molecule type" value="Genomic_DNA"/>
</dbReference>
<sequence length="111" mass="12062">MNKVELALNAAQLMLKVTNDIRILADSIQAVCTTVTESLSEEDERNLPKAKEKKPNLSLEKVRGVLAEKSRSGFTAEVRAIIVSHGADRLSGIDPAEYEAVLKEAEALGNE</sequence>
<evidence type="ECO:0008006" key="2">
    <source>
        <dbReference type="Google" id="ProtNLM"/>
    </source>
</evidence>
<reference evidence="1" key="1">
    <citation type="journal article" date="2021" name="Proc. Natl. Acad. Sci. U.S.A.">
        <title>A Catalog of Tens of Thousands of Viruses from Human Metagenomes Reveals Hidden Associations with Chronic Diseases.</title>
        <authorList>
            <person name="Tisza M.J."/>
            <person name="Buck C.B."/>
        </authorList>
    </citation>
    <scope>NUCLEOTIDE SEQUENCE</scope>
    <source>
        <strain evidence="1">Ctr0c13</strain>
    </source>
</reference>
<proteinExistence type="predicted"/>
<name>A0A8S5TV03_9CAUD</name>
<protein>
    <recommendedName>
        <fullName evidence="2">rRNA biogenesis protein rrp5</fullName>
    </recommendedName>
</protein>